<feature type="non-terminal residue" evidence="2">
    <location>
        <position position="237"/>
    </location>
</feature>
<proteinExistence type="predicted"/>
<evidence type="ECO:0000313" key="2">
    <source>
        <dbReference type="EMBL" id="CAH3032928.1"/>
    </source>
</evidence>
<feature type="region of interest" description="Disordered" evidence="1">
    <location>
        <begin position="44"/>
        <end position="63"/>
    </location>
</feature>
<sequence>MWASAGCFRWHSFRSMVLHKVPQVSKNFSHLANRYKMSARFVQEQRRPKLSDHHGSAKNSIRRSRISSCPEQGCVKVYKEFKGLEKHLDVGRHLIKLERESDYDSIIAKWAETCKTVTGDYIQGEVGGAPSVKESPSAMKKSKKSIRFSERVRSYLQETFFQGEETGVKANPADIACKIKSQRSSNGDKLFSKEEWLSTHQVARYFSGLSALNKSCVLKRNVSASQEEEEDLDYISE</sequence>
<reference evidence="2 3" key="1">
    <citation type="submission" date="2022-05" db="EMBL/GenBank/DDBJ databases">
        <authorList>
            <consortium name="Genoscope - CEA"/>
            <person name="William W."/>
        </authorList>
    </citation>
    <scope>NUCLEOTIDE SEQUENCE [LARGE SCALE GENOMIC DNA]</scope>
</reference>
<accession>A0AAU9VRK9</accession>
<keyword evidence="3" id="KW-1185">Reference proteome</keyword>
<feature type="compositionally biased region" description="Basic and acidic residues" evidence="1">
    <location>
        <begin position="44"/>
        <end position="55"/>
    </location>
</feature>
<dbReference type="PANTHER" id="PTHR33845">
    <property type="entry name" value="C2H2-TYPE DOMAIN-CONTAINING PROTEIN"/>
    <property type="match status" value="1"/>
</dbReference>
<evidence type="ECO:0000313" key="3">
    <source>
        <dbReference type="Proteomes" id="UP001159428"/>
    </source>
</evidence>
<gene>
    <name evidence="2" type="ORF">PMEA_00010205</name>
</gene>
<comment type="caution">
    <text evidence="2">The sequence shown here is derived from an EMBL/GenBank/DDBJ whole genome shotgun (WGS) entry which is preliminary data.</text>
</comment>
<name>A0AAU9VRK9_9CNID</name>
<protein>
    <recommendedName>
        <fullName evidence="4">C2H2-type domain-containing protein</fullName>
    </recommendedName>
</protein>
<dbReference type="AlphaFoldDB" id="A0AAU9VRK9"/>
<evidence type="ECO:0000256" key="1">
    <source>
        <dbReference type="SAM" id="MobiDB-lite"/>
    </source>
</evidence>
<dbReference type="Proteomes" id="UP001159428">
    <property type="component" value="Unassembled WGS sequence"/>
</dbReference>
<dbReference type="PANTHER" id="PTHR33845:SF1">
    <property type="entry name" value="C2H2-TYPE DOMAIN-CONTAINING PROTEIN"/>
    <property type="match status" value="1"/>
</dbReference>
<organism evidence="2 3">
    <name type="scientific">Pocillopora meandrina</name>
    <dbReference type="NCBI Taxonomy" id="46732"/>
    <lineage>
        <taxon>Eukaryota</taxon>
        <taxon>Metazoa</taxon>
        <taxon>Cnidaria</taxon>
        <taxon>Anthozoa</taxon>
        <taxon>Hexacorallia</taxon>
        <taxon>Scleractinia</taxon>
        <taxon>Astrocoeniina</taxon>
        <taxon>Pocilloporidae</taxon>
        <taxon>Pocillopora</taxon>
    </lineage>
</organism>
<dbReference type="EMBL" id="CALNXJ010000002">
    <property type="protein sequence ID" value="CAH3032928.1"/>
    <property type="molecule type" value="Genomic_DNA"/>
</dbReference>
<evidence type="ECO:0008006" key="4">
    <source>
        <dbReference type="Google" id="ProtNLM"/>
    </source>
</evidence>